<accession>A0A645ASA7</accession>
<reference evidence="1" key="1">
    <citation type="submission" date="2019-08" db="EMBL/GenBank/DDBJ databases">
        <authorList>
            <person name="Kucharzyk K."/>
            <person name="Murdoch R.W."/>
            <person name="Higgins S."/>
            <person name="Loffler F."/>
        </authorList>
    </citation>
    <scope>NUCLEOTIDE SEQUENCE</scope>
</reference>
<gene>
    <name evidence="1" type="ORF">SDC9_102788</name>
</gene>
<organism evidence="1">
    <name type="scientific">bioreactor metagenome</name>
    <dbReference type="NCBI Taxonomy" id="1076179"/>
    <lineage>
        <taxon>unclassified sequences</taxon>
        <taxon>metagenomes</taxon>
        <taxon>ecological metagenomes</taxon>
    </lineage>
</organism>
<name>A0A645ASA7_9ZZZZ</name>
<evidence type="ECO:0000313" key="1">
    <source>
        <dbReference type="EMBL" id="MPM55990.1"/>
    </source>
</evidence>
<comment type="caution">
    <text evidence="1">The sequence shown here is derived from an EMBL/GenBank/DDBJ whole genome shotgun (WGS) entry which is preliminary data.</text>
</comment>
<proteinExistence type="predicted"/>
<dbReference type="AlphaFoldDB" id="A0A645ASA7"/>
<sequence length="79" mass="8147">MFATIPNAIIKAVDVPNSSIAIATIASLFGITPDILNPSSNITPNGSNDPTITPAAALITTNPTIAFKVDFIIVSTGFF</sequence>
<dbReference type="EMBL" id="VSSQ01015530">
    <property type="protein sequence ID" value="MPM55990.1"/>
    <property type="molecule type" value="Genomic_DNA"/>
</dbReference>
<protein>
    <submittedName>
        <fullName evidence="1">Uncharacterized protein</fullName>
    </submittedName>
</protein>